<dbReference type="PROSITE" id="PS51257">
    <property type="entry name" value="PROKAR_LIPOPROTEIN"/>
    <property type="match status" value="1"/>
</dbReference>
<dbReference type="RefSeq" id="WP_241346007.1">
    <property type="nucleotide sequence ID" value="NZ_JAKZGP010000002.1"/>
</dbReference>
<accession>A0ABS9UV68</accession>
<protein>
    <recommendedName>
        <fullName evidence="3">DUF4375 domain-containing protein</fullName>
    </recommendedName>
</protein>
<dbReference type="EMBL" id="JAKZGP010000002">
    <property type="protein sequence ID" value="MCH7408062.1"/>
    <property type="molecule type" value="Genomic_DNA"/>
</dbReference>
<organism evidence="1 2">
    <name type="scientific">Belliella filtrata</name>
    <dbReference type="NCBI Taxonomy" id="2923435"/>
    <lineage>
        <taxon>Bacteria</taxon>
        <taxon>Pseudomonadati</taxon>
        <taxon>Bacteroidota</taxon>
        <taxon>Cytophagia</taxon>
        <taxon>Cytophagales</taxon>
        <taxon>Cyclobacteriaceae</taxon>
        <taxon>Belliella</taxon>
    </lineage>
</organism>
<proteinExistence type="predicted"/>
<comment type="caution">
    <text evidence="1">The sequence shown here is derived from an EMBL/GenBank/DDBJ whole genome shotgun (WGS) entry which is preliminary data.</text>
</comment>
<gene>
    <name evidence="1" type="ORF">MM239_01535</name>
</gene>
<dbReference type="Proteomes" id="UP001165489">
    <property type="component" value="Unassembled WGS sequence"/>
</dbReference>
<evidence type="ECO:0000313" key="2">
    <source>
        <dbReference type="Proteomes" id="UP001165489"/>
    </source>
</evidence>
<name>A0ABS9UV68_9BACT</name>
<evidence type="ECO:0008006" key="3">
    <source>
        <dbReference type="Google" id="ProtNLM"/>
    </source>
</evidence>
<reference evidence="1" key="1">
    <citation type="submission" date="2022-03" db="EMBL/GenBank/DDBJ databases">
        <title>De novo assembled genomes of Belliella spp. (Cyclobacteriaceae) strains.</title>
        <authorList>
            <person name="Szabo A."/>
            <person name="Korponai K."/>
            <person name="Felfoldi T."/>
        </authorList>
    </citation>
    <scope>NUCLEOTIDE SEQUENCE</scope>
    <source>
        <strain evidence="1">DSM 111904</strain>
    </source>
</reference>
<sequence>MKKITIITLTIILLGSCNSPNRNTYSLTFAENKEYTTNEKIKNLFLLEQQGSFVLSEKNEVKFFNSLPESFEEFNMIYGKKHDLKDGRRLYLSHSFHFQTLLQNLYYIPKDRVTKNLVNIAIEASYIEDNDKDGLDDLSNLFDAISIYQTLIQQWFSKEISNSIEILNEFGKNDILKFWKFYFAGSNPENYRHEYEELYKRYRKLDVRIANIMKEAYESILENSLDY</sequence>
<evidence type="ECO:0000313" key="1">
    <source>
        <dbReference type="EMBL" id="MCH7408062.1"/>
    </source>
</evidence>
<keyword evidence="2" id="KW-1185">Reference proteome</keyword>